<proteinExistence type="predicted"/>
<accession>A0AAW0H3S6</accession>
<dbReference type="Proteomes" id="UP001488838">
    <property type="component" value="Unassembled WGS sequence"/>
</dbReference>
<evidence type="ECO:0000313" key="1">
    <source>
        <dbReference type="EMBL" id="KAK7795935.1"/>
    </source>
</evidence>
<reference evidence="1 2" key="1">
    <citation type="journal article" date="2023" name="bioRxiv">
        <title>Conserved and derived expression patterns and positive selection on dental genes reveal complex evolutionary context of ever-growing rodent molars.</title>
        <authorList>
            <person name="Calamari Z.T."/>
            <person name="Song A."/>
            <person name="Cohen E."/>
            <person name="Akter M."/>
            <person name="Roy R.D."/>
            <person name="Hallikas O."/>
            <person name="Christensen M.M."/>
            <person name="Li P."/>
            <person name="Marangoni P."/>
            <person name="Jernvall J."/>
            <person name="Klein O.D."/>
        </authorList>
    </citation>
    <scope>NUCLEOTIDE SEQUENCE [LARGE SCALE GENOMIC DNA]</scope>
    <source>
        <strain evidence="1">V071</strain>
    </source>
</reference>
<name>A0AAW0H3S6_MYOGA</name>
<protein>
    <submittedName>
        <fullName evidence="1">Uncharacterized protein</fullName>
    </submittedName>
</protein>
<dbReference type="EMBL" id="JBBHLL010001583">
    <property type="protein sequence ID" value="KAK7795935.1"/>
    <property type="molecule type" value="Genomic_DNA"/>
</dbReference>
<keyword evidence="2" id="KW-1185">Reference proteome</keyword>
<organism evidence="1 2">
    <name type="scientific">Myodes glareolus</name>
    <name type="common">Bank vole</name>
    <name type="synonym">Clethrionomys glareolus</name>
    <dbReference type="NCBI Taxonomy" id="447135"/>
    <lineage>
        <taxon>Eukaryota</taxon>
        <taxon>Metazoa</taxon>
        <taxon>Chordata</taxon>
        <taxon>Craniata</taxon>
        <taxon>Vertebrata</taxon>
        <taxon>Euteleostomi</taxon>
        <taxon>Mammalia</taxon>
        <taxon>Eutheria</taxon>
        <taxon>Euarchontoglires</taxon>
        <taxon>Glires</taxon>
        <taxon>Rodentia</taxon>
        <taxon>Myomorpha</taxon>
        <taxon>Muroidea</taxon>
        <taxon>Cricetidae</taxon>
        <taxon>Arvicolinae</taxon>
        <taxon>Myodes</taxon>
    </lineage>
</organism>
<feature type="non-terminal residue" evidence="1">
    <location>
        <position position="1"/>
    </location>
</feature>
<dbReference type="AlphaFoldDB" id="A0AAW0H3S6"/>
<sequence length="90" mass="9811">LSHISDWGRVLPCTRLLQGSRPAWGPGGRKEALATLHPRDSRLFLGWTFVRLGRGLVGDVEGTRPGLAGAVGRRLNCEDRLQNVPLVTAE</sequence>
<gene>
    <name evidence="1" type="ORF">U0070_023715</name>
</gene>
<comment type="caution">
    <text evidence="1">The sequence shown here is derived from an EMBL/GenBank/DDBJ whole genome shotgun (WGS) entry which is preliminary data.</text>
</comment>
<evidence type="ECO:0000313" key="2">
    <source>
        <dbReference type="Proteomes" id="UP001488838"/>
    </source>
</evidence>